<dbReference type="InterPro" id="IPR001138">
    <property type="entry name" value="Zn2Cys6_DnaBD"/>
</dbReference>
<dbReference type="PANTHER" id="PTHR47431">
    <property type="entry name" value="ZN(II)2CYS6 TRANSCRIPTION FACTOR (EUROFUNG)-RELATED"/>
    <property type="match status" value="1"/>
</dbReference>
<evidence type="ECO:0000313" key="7">
    <source>
        <dbReference type="EMBL" id="OJJ59176.1"/>
    </source>
</evidence>
<dbReference type="OrthoDB" id="2123952at2759"/>
<dbReference type="EMBL" id="KV878586">
    <property type="protein sequence ID" value="OJJ59176.1"/>
    <property type="molecule type" value="Genomic_DNA"/>
</dbReference>
<dbReference type="GO" id="GO:0000981">
    <property type="term" value="F:DNA-binding transcription factor activity, RNA polymerase II-specific"/>
    <property type="evidence" value="ECO:0007669"/>
    <property type="project" value="InterPro"/>
</dbReference>
<organism evidence="7 8">
    <name type="scientific">Aspergillus sydowii CBS 593.65</name>
    <dbReference type="NCBI Taxonomy" id="1036612"/>
    <lineage>
        <taxon>Eukaryota</taxon>
        <taxon>Fungi</taxon>
        <taxon>Dikarya</taxon>
        <taxon>Ascomycota</taxon>
        <taxon>Pezizomycotina</taxon>
        <taxon>Eurotiomycetes</taxon>
        <taxon>Eurotiomycetidae</taxon>
        <taxon>Eurotiales</taxon>
        <taxon>Aspergillaceae</taxon>
        <taxon>Aspergillus</taxon>
        <taxon>Aspergillus subgen. Nidulantes</taxon>
    </lineage>
</organism>
<dbReference type="GeneID" id="63763148"/>
<dbReference type="Gene3D" id="4.10.240.10">
    <property type="entry name" value="Zn(2)-C6 fungal-type DNA-binding domain"/>
    <property type="match status" value="1"/>
</dbReference>
<feature type="compositionally biased region" description="Polar residues" evidence="5">
    <location>
        <begin position="64"/>
        <end position="73"/>
    </location>
</feature>
<evidence type="ECO:0000259" key="6">
    <source>
        <dbReference type="PROSITE" id="PS50048"/>
    </source>
</evidence>
<keyword evidence="2" id="KW-0238">DNA-binding</keyword>
<evidence type="ECO:0000256" key="1">
    <source>
        <dbReference type="ARBA" id="ARBA00023015"/>
    </source>
</evidence>
<accession>A0A1L9TIC2</accession>
<name>A0A1L9TIC2_9EURO</name>
<evidence type="ECO:0000256" key="4">
    <source>
        <dbReference type="ARBA" id="ARBA00023242"/>
    </source>
</evidence>
<dbReference type="PANTHER" id="PTHR47431:SF5">
    <property type="entry name" value="ZN(II)2CYS6 TRANSCRIPTION FACTOR (EUROFUNG)"/>
    <property type="match status" value="1"/>
</dbReference>
<feature type="region of interest" description="Disordered" evidence="5">
    <location>
        <begin position="537"/>
        <end position="559"/>
    </location>
</feature>
<dbReference type="AlphaFoldDB" id="A0A1L9TIC2"/>
<dbReference type="SMART" id="SM00066">
    <property type="entry name" value="GAL4"/>
    <property type="match status" value="1"/>
</dbReference>
<dbReference type="PROSITE" id="PS50048">
    <property type="entry name" value="ZN2_CY6_FUNGAL_2"/>
    <property type="match status" value="1"/>
</dbReference>
<dbReference type="PROSITE" id="PS00463">
    <property type="entry name" value="ZN2_CY6_FUNGAL_1"/>
    <property type="match status" value="1"/>
</dbReference>
<feature type="compositionally biased region" description="Polar residues" evidence="5">
    <location>
        <begin position="547"/>
        <end position="559"/>
    </location>
</feature>
<keyword evidence="8" id="KW-1185">Reference proteome</keyword>
<gene>
    <name evidence="7" type="ORF">ASPSYDRAFT_45602</name>
</gene>
<protein>
    <recommendedName>
        <fullName evidence="6">Zn(2)-C6 fungal-type domain-containing protein</fullName>
    </recommendedName>
</protein>
<dbReference type="VEuPathDB" id="FungiDB:ASPSYDRAFT_45602"/>
<evidence type="ECO:0000256" key="5">
    <source>
        <dbReference type="SAM" id="MobiDB-lite"/>
    </source>
</evidence>
<dbReference type="InterPro" id="IPR036864">
    <property type="entry name" value="Zn2-C6_fun-type_DNA-bd_sf"/>
</dbReference>
<dbReference type="CDD" id="cd12148">
    <property type="entry name" value="fungal_TF_MHR"/>
    <property type="match status" value="1"/>
</dbReference>
<reference evidence="8" key="1">
    <citation type="journal article" date="2017" name="Genome Biol.">
        <title>Comparative genomics reveals high biological diversity and specific adaptations in the industrially and medically important fungal genus Aspergillus.</title>
        <authorList>
            <person name="de Vries R.P."/>
            <person name="Riley R."/>
            <person name="Wiebenga A."/>
            <person name="Aguilar-Osorio G."/>
            <person name="Amillis S."/>
            <person name="Uchima C.A."/>
            <person name="Anderluh G."/>
            <person name="Asadollahi M."/>
            <person name="Askin M."/>
            <person name="Barry K."/>
            <person name="Battaglia E."/>
            <person name="Bayram O."/>
            <person name="Benocci T."/>
            <person name="Braus-Stromeyer S.A."/>
            <person name="Caldana C."/>
            <person name="Canovas D."/>
            <person name="Cerqueira G.C."/>
            <person name="Chen F."/>
            <person name="Chen W."/>
            <person name="Choi C."/>
            <person name="Clum A."/>
            <person name="Dos Santos R.A."/>
            <person name="Damasio A.R."/>
            <person name="Diallinas G."/>
            <person name="Emri T."/>
            <person name="Fekete E."/>
            <person name="Flipphi M."/>
            <person name="Freyberg S."/>
            <person name="Gallo A."/>
            <person name="Gournas C."/>
            <person name="Habgood R."/>
            <person name="Hainaut M."/>
            <person name="Harispe M.L."/>
            <person name="Henrissat B."/>
            <person name="Hilden K.S."/>
            <person name="Hope R."/>
            <person name="Hossain A."/>
            <person name="Karabika E."/>
            <person name="Karaffa L."/>
            <person name="Karanyi Z."/>
            <person name="Krasevec N."/>
            <person name="Kuo A."/>
            <person name="Kusch H."/>
            <person name="LaButti K."/>
            <person name="Lagendijk E.L."/>
            <person name="Lapidus A."/>
            <person name="Levasseur A."/>
            <person name="Lindquist E."/>
            <person name="Lipzen A."/>
            <person name="Logrieco A.F."/>
            <person name="MacCabe A."/>
            <person name="Maekelae M.R."/>
            <person name="Malavazi I."/>
            <person name="Melin P."/>
            <person name="Meyer V."/>
            <person name="Mielnichuk N."/>
            <person name="Miskei M."/>
            <person name="Molnar A.P."/>
            <person name="Mule G."/>
            <person name="Ngan C.Y."/>
            <person name="Orejas M."/>
            <person name="Orosz E."/>
            <person name="Ouedraogo J.P."/>
            <person name="Overkamp K.M."/>
            <person name="Park H.-S."/>
            <person name="Perrone G."/>
            <person name="Piumi F."/>
            <person name="Punt P.J."/>
            <person name="Ram A.F."/>
            <person name="Ramon A."/>
            <person name="Rauscher S."/>
            <person name="Record E."/>
            <person name="Riano-Pachon D.M."/>
            <person name="Robert V."/>
            <person name="Roehrig J."/>
            <person name="Ruller R."/>
            <person name="Salamov A."/>
            <person name="Salih N.S."/>
            <person name="Samson R.A."/>
            <person name="Sandor E."/>
            <person name="Sanguinetti M."/>
            <person name="Schuetze T."/>
            <person name="Sepcic K."/>
            <person name="Shelest E."/>
            <person name="Sherlock G."/>
            <person name="Sophianopoulou V."/>
            <person name="Squina F.M."/>
            <person name="Sun H."/>
            <person name="Susca A."/>
            <person name="Todd R.B."/>
            <person name="Tsang A."/>
            <person name="Unkles S.E."/>
            <person name="van de Wiele N."/>
            <person name="van Rossen-Uffink D."/>
            <person name="Oliveira J.V."/>
            <person name="Vesth T.C."/>
            <person name="Visser J."/>
            <person name="Yu J.-H."/>
            <person name="Zhou M."/>
            <person name="Andersen M.R."/>
            <person name="Archer D.B."/>
            <person name="Baker S.E."/>
            <person name="Benoit I."/>
            <person name="Brakhage A.A."/>
            <person name="Braus G.H."/>
            <person name="Fischer R."/>
            <person name="Frisvad J.C."/>
            <person name="Goldman G.H."/>
            <person name="Houbraken J."/>
            <person name="Oakley B."/>
            <person name="Pocsi I."/>
            <person name="Scazzocchio C."/>
            <person name="Seiboth B."/>
            <person name="vanKuyk P.A."/>
            <person name="Wortman J."/>
            <person name="Dyer P.S."/>
            <person name="Grigoriev I.V."/>
        </authorList>
    </citation>
    <scope>NUCLEOTIDE SEQUENCE [LARGE SCALE GENOMIC DNA]</scope>
    <source>
        <strain evidence="8">CBS 593.65</strain>
    </source>
</reference>
<dbReference type="GO" id="GO:0003677">
    <property type="term" value="F:DNA binding"/>
    <property type="evidence" value="ECO:0007669"/>
    <property type="project" value="UniProtKB-KW"/>
</dbReference>
<dbReference type="Pfam" id="PF00172">
    <property type="entry name" value="Zn_clus"/>
    <property type="match status" value="1"/>
</dbReference>
<dbReference type="CDD" id="cd00067">
    <property type="entry name" value="GAL4"/>
    <property type="match status" value="1"/>
</dbReference>
<keyword evidence="1" id="KW-0805">Transcription regulation</keyword>
<dbReference type="RefSeq" id="XP_040702982.1">
    <property type="nucleotide sequence ID" value="XM_040847075.1"/>
</dbReference>
<feature type="compositionally biased region" description="Basic residues" evidence="5">
    <location>
        <begin position="43"/>
        <end position="53"/>
    </location>
</feature>
<evidence type="ECO:0000313" key="8">
    <source>
        <dbReference type="Proteomes" id="UP000184356"/>
    </source>
</evidence>
<keyword evidence="4" id="KW-0539">Nucleus</keyword>
<dbReference type="STRING" id="1036612.A0A1L9TIC2"/>
<keyword evidence="3" id="KW-0804">Transcription</keyword>
<sequence length="666" mass="73406">MYRGKVQPVKAACLACRASKTRCDGQNPCSPCTQRSRGCVYKPSRRGGPRYKSNRKESQDTDMDCSTSSQLSPVSKMGSEMSQIDRMPDLASLTPNELFDRSLASMNALLSPAPLQADLSMAPDFFWNPPNLESPSDMGGPLVRIYTSEKEIIDAYYIHLHHYLPLLPPPLTPPEHHNQPRLFSPPPKESFTVSQSSLPYWPTTSLGLALSAILVLIPPPQDPAPLQESNIMLRRAYAQLYAQAAMEHVEKEVDAMGQPSANRGPVTNLDVHADVPTQLYPVLALVVLSVYEYSHRGNIPRMRARANQALTMAMDISIHNQGQNAPESFRRAWWSTVVMSYMSSIGQSTLPVIPTSDPRITTPYPSVKTSTIDPEELNPWCALIQGLEAIASVIQILKMVDSDMHRPQDDNRLHDEIRSLDSHILSLTLQTESSINIPQEDNVEARSGMVLGVIANLLTHSARIRLHRIQAFSNVPLFVDKHCDIDGLMVNGELSLTPQSPRDSSSSSPFTSQQATIACLKSSLGVSRAFRGLSEGLSLPNPPSPANQPNKPINPRVSTPQYSTTAAEISGSLSYFRCAGMQACYSLFMILHQVQAALASESLSSCYYLFGLSDPATELQDARRLVEEVRHGIECMRMSLRADSGFEAIAAMSREVDTAYSCFFTN</sequence>
<proteinExistence type="predicted"/>
<dbReference type="SUPFAM" id="SSF57701">
    <property type="entry name" value="Zn2/Cys6 DNA-binding domain"/>
    <property type="match status" value="1"/>
</dbReference>
<dbReference type="GO" id="GO:0008270">
    <property type="term" value="F:zinc ion binding"/>
    <property type="evidence" value="ECO:0007669"/>
    <property type="project" value="InterPro"/>
</dbReference>
<feature type="domain" description="Zn(2)-C6 fungal-type" evidence="6">
    <location>
        <begin position="12"/>
        <end position="41"/>
    </location>
</feature>
<feature type="region of interest" description="Disordered" evidence="5">
    <location>
        <begin position="43"/>
        <end position="81"/>
    </location>
</feature>
<evidence type="ECO:0000256" key="2">
    <source>
        <dbReference type="ARBA" id="ARBA00023125"/>
    </source>
</evidence>
<dbReference type="Proteomes" id="UP000184356">
    <property type="component" value="Unassembled WGS sequence"/>
</dbReference>
<evidence type="ECO:0000256" key="3">
    <source>
        <dbReference type="ARBA" id="ARBA00023163"/>
    </source>
</evidence>